<evidence type="ECO:0000313" key="7">
    <source>
        <dbReference type="EMBL" id="TDD32293.1"/>
    </source>
</evidence>
<protein>
    <submittedName>
        <fullName evidence="7">MFS transporter</fullName>
    </submittedName>
</protein>
<name>A0A4R4XML0_9ACTN</name>
<dbReference type="InterPro" id="IPR011701">
    <property type="entry name" value="MFS"/>
</dbReference>
<evidence type="ECO:0000256" key="6">
    <source>
        <dbReference type="SAM" id="Phobius"/>
    </source>
</evidence>
<dbReference type="GO" id="GO:0005886">
    <property type="term" value="C:plasma membrane"/>
    <property type="evidence" value="ECO:0007669"/>
    <property type="project" value="UniProtKB-SubCell"/>
</dbReference>
<reference evidence="7 8" key="1">
    <citation type="submission" date="2019-03" db="EMBL/GenBank/DDBJ databases">
        <title>Draft genome sequences of novel Actinobacteria.</title>
        <authorList>
            <person name="Sahin N."/>
            <person name="Ay H."/>
            <person name="Saygin H."/>
        </authorList>
    </citation>
    <scope>NUCLEOTIDE SEQUENCE [LARGE SCALE GENOMIC DNA]</scope>
    <source>
        <strain evidence="7 8">CH32</strain>
    </source>
</reference>
<keyword evidence="8" id="KW-1185">Reference proteome</keyword>
<sequence>MIAVMGDLQRFAWANGVTQLGTQITLVALPLTAVFVLDAGAFELGVLSAVQTAAFLLVGLPAGVWVDRWRRRPVLVRAELVRGVALATVPAAAWLDALTLPHLYAVALVLGVGTVFFDVAQMSFLPAIVPVERLERANGRLEGTRQVPVLAGPGVGGWLVAAVTAPFALLADAVELRVDAAQYGLLRSARWAARRWPTA</sequence>
<feature type="transmembrane region" description="Helical" evidence="6">
    <location>
        <begin position="103"/>
        <end position="128"/>
    </location>
</feature>
<evidence type="ECO:0000313" key="8">
    <source>
        <dbReference type="Proteomes" id="UP000295302"/>
    </source>
</evidence>
<evidence type="ECO:0000256" key="1">
    <source>
        <dbReference type="ARBA" id="ARBA00004651"/>
    </source>
</evidence>
<dbReference type="EMBL" id="SMKQ01000289">
    <property type="protein sequence ID" value="TDD32293.1"/>
    <property type="molecule type" value="Genomic_DNA"/>
</dbReference>
<keyword evidence="4 6" id="KW-1133">Transmembrane helix</keyword>
<dbReference type="Pfam" id="PF07690">
    <property type="entry name" value="MFS_1"/>
    <property type="match status" value="1"/>
</dbReference>
<proteinExistence type="predicted"/>
<keyword evidence="5 6" id="KW-0472">Membrane</keyword>
<dbReference type="Proteomes" id="UP000295302">
    <property type="component" value="Unassembled WGS sequence"/>
</dbReference>
<feature type="transmembrane region" description="Helical" evidence="6">
    <location>
        <begin position="12"/>
        <end position="37"/>
    </location>
</feature>
<accession>A0A4R4XML0</accession>
<dbReference type="PANTHER" id="PTHR23513:SF6">
    <property type="entry name" value="MAJOR FACILITATOR SUPERFAMILY ASSOCIATED DOMAIN-CONTAINING PROTEIN"/>
    <property type="match status" value="1"/>
</dbReference>
<evidence type="ECO:0000256" key="2">
    <source>
        <dbReference type="ARBA" id="ARBA00022475"/>
    </source>
</evidence>
<evidence type="ECO:0000256" key="3">
    <source>
        <dbReference type="ARBA" id="ARBA00022692"/>
    </source>
</evidence>
<keyword evidence="2" id="KW-1003">Cell membrane</keyword>
<feature type="transmembrane region" description="Helical" evidence="6">
    <location>
        <begin position="79"/>
        <end position="97"/>
    </location>
</feature>
<feature type="transmembrane region" description="Helical" evidence="6">
    <location>
        <begin position="149"/>
        <end position="169"/>
    </location>
</feature>
<gene>
    <name evidence="7" type="ORF">E1286_43820</name>
</gene>
<comment type="caution">
    <text evidence="7">The sequence shown here is derived from an EMBL/GenBank/DDBJ whole genome shotgun (WGS) entry which is preliminary data.</text>
</comment>
<dbReference type="OrthoDB" id="3542743at2"/>
<dbReference type="GO" id="GO:0022857">
    <property type="term" value="F:transmembrane transporter activity"/>
    <property type="evidence" value="ECO:0007669"/>
    <property type="project" value="InterPro"/>
</dbReference>
<dbReference type="PANTHER" id="PTHR23513">
    <property type="entry name" value="INTEGRAL MEMBRANE EFFLUX PROTEIN-RELATED"/>
    <property type="match status" value="1"/>
</dbReference>
<dbReference type="Gene3D" id="1.20.1250.20">
    <property type="entry name" value="MFS general substrate transporter like domains"/>
    <property type="match status" value="1"/>
</dbReference>
<evidence type="ECO:0000256" key="5">
    <source>
        <dbReference type="ARBA" id="ARBA00023136"/>
    </source>
</evidence>
<dbReference type="AlphaFoldDB" id="A0A4R4XML0"/>
<dbReference type="SUPFAM" id="SSF103473">
    <property type="entry name" value="MFS general substrate transporter"/>
    <property type="match status" value="1"/>
</dbReference>
<feature type="transmembrane region" description="Helical" evidence="6">
    <location>
        <begin position="49"/>
        <end position="67"/>
    </location>
</feature>
<evidence type="ECO:0000256" key="4">
    <source>
        <dbReference type="ARBA" id="ARBA00022989"/>
    </source>
</evidence>
<comment type="subcellular location">
    <subcellularLocation>
        <location evidence="1">Cell membrane</location>
        <topology evidence="1">Multi-pass membrane protein</topology>
    </subcellularLocation>
</comment>
<keyword evidence="3 6" id="KW-0812">Transmembrane</keyword>
<organism evidence="7 8">
    <name type="scientific">Nonomuraea terrae</name>
    <dbReference type="NCBI Taxonomy" id="2530383"/>
    <lineage>
        <taxon>Bacteria</taxon>
        <taxon>Bacillati</taxon>
        <taxon>Actinomycetota</taxon>
        <taxon>Actinomycetes</taxon>
        <taxon>Streptosporangiales</taxon>
        <taxon>Streptosporangiaceae</taxon>
        <taxon>Nonomuraea</taxon>
    </lineage>
</organism>
<dbReference type="InterPro" id="IPR036259">
    <property type="entry name" value="MFS_trans_sf"/>
</dbReference>